<dbReference type="Proteomes" id="UP001499974">
    <property type="component" value="Unassembled WGS sequence"/>
</dbReference>
<evidence type="ECO:0000313" key="2">
    <source>
        <dbReference type="Proteomes" id="UP001499974"/>
    </source>
</evidence>
<keyword evidence="2" id="KW-1185">Reference proteome</keyword>
<dbReference type="EMBL" id="BAABKM010000002">
    <property type="protein sequence ID" value="GAA4708604.1"/>
    <property type="molecule type" value="Genomic_DNA"/>
</dbReference>
<sequence>MTRVVLVPGVLALLPSYASLEDPVADLRAACLAAVGWLGREVTVLGDAQGERVADHLLGSTDRGHDEPSYLVVGNGSARRSEKAPGFLDERAAAYDDALRAALTSSDASWPPIELGKDLLASLDGIARLADLLPPGVPAQADYDDDPFGVQYWVLRWQW</sequence>
<evidence type="ECO:0000313" key="1">
    <source>
        <dbReference type="EMBL" id="GAA4708604.1"/>
    </source>
</evidence>
<organism evidence="1 2">
    <name type="scientific">Nocardioides conyzicola</name>
    <dbReference type="NCBI Taxonomy" id="1651781"/>
    <lineage>
        <taxon>Bacteria</taxon>
        <taxon>Bacillati</taxon>
        <taxon>Actinomycetota</taxon>
        <taxon>Actinomycetes</taxon>
        <taxon>Propionibacteriales</taxon>
        <taxon>Nocardioidaceae</taxon>
        <taxon>Nocardioides</taxon>
    </lineage>
</organism>
<comment type="caution">
    <text evidence="1">The sequence shown here is derived from an EMBL/GenBank/DDBJ whole genome shotgun (WGS) entry which is preliminary data.</text>
</comment>
<dbReference type="RefSeq" id="WP_345522089.1">
    <property type="nucleotide sequence ID" value="NZ_BAABKM010000002.1"/>
</dbReference>
<protein>
    <recommendedName>
        <fullName evidence="3">DUF4253 domain-containing protein</fullName>
    </recommendedName>
</protein>
<reference evidence="2" key="1">
    <citation type="journal article" date="2019" name="Int. J. Syst. Evol. Microbiol.">
        <title>The Global Catalogue of Microorganisms (GCM) 10K type strain sequencing project: providing services to taxonomists for standard genome sequencing and annotation.</title>
        <authorList>
            <consortium name="The Broad Institute Genomics Platform"/>
            <consortium name="The Broad Institute Genome Sequencing Center for Infectious Disease"/>
            <person name="Wu L."/>
            <person name="Ma J."/>
        </authorList>
    </citation>
    <scope>NUCLEOTIDE SEQUENCE [LARGE SCALE GENOMIC DNA]</scope>
    <source>
        <strain evidence="2">JCM 18531</strain>
    </source>
</reference>
<accession>A0ABP8XI86</accession>
<gene>
    <name evidence="1" type="ORF">GCM10023349_29220</name>
</gene>
<evidence type="ECO:0008006" key="3">
    <source>
        <dbReference type="Google" id="ProtNLM"/>
    </source>
</evidence>
<name>A0ABP8XI86_9ACTN</name>
<proteinExistence type="predicted"/>